<evidence type="ECO:0000256" key="1">
    <source>
        <dbReference type="ARBA" id="ARBA00022679"/>
    </source>
</evidence>
<evidence type="ECO:0000256" key="8">
    <source>
        <dbReference type="ARBA" id="ARBA00051284"/>
    </source>
</evidence>
<dbReference type="GeneID" id="106661065"/>
<evidence type="ECO:0000313" key="14">
    <source>
        <dbReference type="EnsemblMetazoa" id="XP_014239679.1"/>
    </source>
</evidence>
<dbReference type="EC" id="2.3.1.87" evidence="5"/>
<name>A0A8I6TB47_CIMLE</name>
<organism evidence="14 15">
    <name type="scientific">Cimex lectularius</name>
    <name type="common">Bed bug</name>
    <name type="synonym">Acanthia lectularia</name>
    <dbReference type="NCBI Taxonomy" id="79782"/>
    <lineage>
        <taxon>Eukaryota</taxon>
        <taxon>Metazoa</taxon>
        <taxon>Ecdysozoa</taxon>
        <taxon>Arthropoda</taxon>
        <taxon>Hexapoda</taxon>
        <taxon>Insecta</taxon>
        <taxon>Pterygota</taxon>
        <taxon>Neoptera</taxon>
        <taxon>Paraneoptera</taxon>
        <taxon>Hemiptera</taxon>
        <taxon>Heteroptera</taxon>
        <taxon>Panheteroptera</taxon>
        <taxon>Cimicomorpha</taxon>
        <taxon>Cimicidae</taxon>
        <taxon>Cimex</taxon>
    </lineage>
</organism>
<dbReference type="RefSeq" id="XP_014239679.1">
    <property type="nucleotide sequence ID" value="XM_014384193.2"/>
</dbReference>
<evidence type="ECO:0000256" key="6">
    <source>
        <dbReference type="ARBA" id="ARBA00050189"/>
    </source>
</evidence>
<comment type="similarity">
    <text evidence="4">Belongs to the acetyltransferase family. AANAT subfamily.</text>
</comment>
<dbReference type="OMA" id="KYTNDAG"/>
<dbReference type="Gene3D" id="3.40.630.30">
    <property type="match status" value="1"/>
</dbReference>
<evidence type="ECO:0000256" key="10">
    <source>
        <dbReference type="ARBA" id="ARBA00051823"/>
    </source>
</evidence>
<dbReference type="PANTHER" id="PTHR20905:SF32">
    <property type="entry name" value="ARYLALKYLAMINE N-ACETYLTRANSFERASE-LIKE 7, ISOFORM A"/>
    <property type="match status" value="1"/>
</dbReference>
<comment type="catalytic activity">
    <reaction evidence="8">
        <text>serotonin + (5Z,8Z,11Z,14Z)-eicosatetraenoyl-CoA = N-[(5Z,8Z,11Z,14Z)-eicosatetraenoyl]-serotonin + CoA + H(+)</text>
        <dbReference type="Rhea" id="RHEA:51396"/>
        <dbReference type="ChEBI" id="CHEBI:15378"/>
        <dbReference type="ChEBI" id="CHEBI:57287"/>
        <dbReference type="ChEBI" id="CHEBI:57368"/>
        <dbReference type="ChEBI" id="CHEBI:132255"/>
        <dbReference type="ChEBI" id="CHEBI:350546"/>
    </reaction>
    <physiologicalReaction direction="left-to-right" evidence="8">
        <dbReference type="Rhea" id="RHEA:51397"/>
    </physiologicalReaction>
</comment>
<evidence type="ECO:0000256" key="11">
    <source>
        <dbReference type="ARBA" id="ARBA00052178"/>
    </source>
</evidence>
<accession>A0A8I6TB47</accession>
<sequence>MYGLPWIPGSPPFDAISHLPGARPPITTVLSEHNLRLIPVECSPRNPPSGIEMDAPRGDDIDLVSPVPDEYYDRVIYHLRNNFFADEPLNNSVGLCQRGESNEELEKLSISTLKDRLSVMAINSNNEVIAVVLNGVLTEKDLDESLIKLENNSDEKCKTIFRVLYRLNHSLQLFKKYKVDKMFECRILSVDAKYRGLGLANKLIIRSEELAKDFGFKVFKTDSTGLFSQRTLMKLGHEAVFEVNYEDIKDENGEQIFKTKPPHTCLKIMTKILD</sequence>
<dbReference type="AlphaFoldDB" id="A0A8I6TB47"/>
<evidence type="ECO:0000256" key="4">
    <source>
        <dbReference type="ARBA" id="ARBA00038182"/>
    </source>
</evidence>
<keyword evidence="1" id="KW-0808">Transferase</keyword>
<evidence type="ECO:0000313" key="15">
    <source>
        <dbReference type="Proteomes" id="UP000494040"/>
    </source>
</evidence>
<proteinExistence type="inferred from homology"/>
<evidence type="ECO:0000256" key="7">
    <source>
        <dbReference type="ARBA" id="ARBA00050849"/>
    </source>
</evidence>
<evidence type="ECO:0000256" key="13">
    <source>
        <dbReference type="ARBA" id="ARBA00052491"/>
    </source>
</evidence>
<keyword evidence="2" id="KW-0012">Acyltransferase</keyword>
<evidence type="ECO:0000256" key="2">
    <source>
        <dbReference type="ARBA" id="ARBA00023315"/>
    </source>
</evidence>
<keyword evidence="15" id="KW-1185">Reference proteome</keyword>
<dbReference type="EnsemblMetazoa" id="XM_014384193.2">
    <property type="protein sequence ID" value="XP_014239679.1"/>
    <property type="gene ID" value="LOC106661065"/>
</dbReference>
<comment type="catalytic activity">
    <reaction evidence="12">
        <text>dopamine + hexadecanoyl-CoA = N-hexadecanoyl-dopamine + CoA + H(+)</text>
        <dbReference type="Rhea" id="RHEA:51376"/>
        <dbReference type="ChEBI" id="CHEBI:15378"/>
        <dbReference type="ChEBI" id="CHEBI:57287"/>
        <dbReference type="ChEBI" id="CHEBI:57379"/>
        <dbReference type="ChEBI" id="CHEBI:59905"/>
        <dbReference type="ChEBI" id="CHEBI:134058"/>
    </reaction>
    <physiologicalReaction direction="left-to-right" evidence="12">
        <dbReference type="Rhea" id="RHEA:51377"/>
    </physiologicalReaction>
</comment>
<dbReference type="Proteomes" id="UP000494040">
    <property type="component" value="Unassembled WGS sequence"/>
</dbReference>
<evidence type="ECO:0000256" key="12">
    <source>
        <dbReference type="ARBA" id="ARBA00052335"/>
    </source>
</evidence>
<dbReference type="GO" id="GO:0004059">
    <property type="term" value="F:aralkylamine N-acetyltransferase activity"/>
    <property type="evidence" value="ECO:0007669"/>
    <property type="project" value="UniProtKB-EC"/>
</dbReference>
<comment type="catalytic activity">
    <reaction evidence="11">
        <text>serotonin + hexadecanoyl-CoA = N-hexadecanoyl-serotonin + CoA + H(+)</text>
        <dbReference type="Rhea" id="RHEA:51384"/>
        <dbReference type="ChEBI" id="CHEBI:15378"/>
        <dbReference type="ChEBI" id="CHEBI:57287"/>
        <dbReference type="ChEBI" id="CHEBI:57379"/>
        <dbReference type="ChEBI" id="CHEBI:134059"/>
        <dbReference type="ChEBI" id="CHEBI:350546"/>
    </reaction>
    <physiologicalReaction direction="left-to-right" evidence="11">
        <dbReference type="Rhea" id="RHEA:51385"/>
    </physiologicalReaction>
</comment>
<dbReference type="OrthoDB" id="2115692at2759"/>
<dbReference type="FunFam" id="3.40.630.30:FF:000046">
    <property type="entry name" value="Dopamine N-acetyltransferase"/>
    <property type="match status" value="1"/>
</dbReference>
<comment type="catalytic activity">
    <reaction evidence="9">
        <text>dopamine + acetyl-CoA = N-acetyldopamine + CoA + H(+)</text>
        <dbReference type="Rhea" id="RHEA:51388"/>
        <dbReference type="ChEBI" id="CHEBI:15378"/>
        <dbReference type="ChEBI" id="CHEBI:57287"/>
        <dbReference type="ChEBI" id="CHEBI:57288"/>
        <dbReference type="ChEBI" id="CHEBI:59905"/>
        <dbReference type="ChEBI" id="CHEBI:125678"/>
    </reaction>
    <physiologicalReaction direction="left-to-right" evidence="9">
        <dbReference type="Rhea" id="RHEA:51389"/>
    </physiologicalReaction>
</comment>
<evidence type="ECO:0000256" key="9">
    <source>
        <dbReference type="ARBA" id="ARBA00051711"/>
    </source>
</evidence>
<comment type="catalytic activity">
    <reaction evidence="13">
        <text>serotonin + acetyl-CoA = N-acetylserotonin + CoA + H(+)</text>
        <dbReference type="Rhea" id="RHEA:25217"/>
        <dbReference type="ChEBI" id="CHEBI:15378"/>
        <dbReference type="ChEBI" id="CHEBI:17697"/>
        <dbReference type="ChEBI" id="CHEBI:57287"/>
        <dbReference type="ChEBI" id="CHEBI:57288"/>
        <dbReference type="ChEBI" id="CHEBI:350546"/>
        <dbReference type="EC" id="2.3.1.87"/>
    </reaction>
    <physiologicalReaction direction="left-to-right" evidence="13">
        <dbReference type="Rhea" id="RHEA:25218"/>
    </physiologicalReaction>
</comment>
<comment type="pathway">
    <text evidence="3">Aromatic compound metabolism; melatonin biosynthesis; melatonin from serotonin: step 1/2.</text>
</comment>
<comment type="catalytic activity">
    <reaction evidence="7">
        <text>serotonin + octadecanoyl-CoA = N-octadecanoyl-serotonin + CoA + H(+)</text>
        <dbReference type="Rhea" id="RHEA:51400"/>
        <dbReference type="ChEBI" id="CHEBI:15378"/>
        <dbReference type="ChEBI" id="CHEBI:57287"/>
        <dbReference type="ChEBI" id="CHEBI:57394"/>
        <dbReference type="ChEBI" id="CHEBI:134065"/>
        <dbReference type="ChEBI" id="CHEBI:350546"/>
    </reaction>
    <physiologicalReaction direction="left-to-right" evidence="7">
        <dbReference type="Rhea" id="RHEA:51401"/>
    </physiologicalReaction>
</comment>
<evidence type="ECO:0000256" key="5">
    <source>
        <dbReference type="ARBA" id="ARBA00039114"/>
    </source>
</evidence>
<protein>
    <recommendedName>
        <fullName evidence="5">aralkylamine N-acetyltransferase</fullName>
        <ecNumber evidence="5">2.3.1.87</ecNumber>
    </recommendedName>
</protein>
<reference evidence="14" key="1">
    <citation type="submission" date="2022-01" db="UniProtKB">
        <authorList>
            <consortium name="EnsemblMetazoa"/>
        </authorList>
    </citation>
    <scope>IDENTIFICATION</scope>
</reference>
<dbReference type="KEGG" id="clec:106661065"/>
<dbReference type="SUPFAM" id="SSF55729">
    <property type="entry name" value="Acyl-CoA N-acyltransferases (Nat)"/>
    <property type="match status" value="1"/>
</dbReference>
<dbReference type="PANTHER" id="PTHR20905">
    <property type="entry name" value="N-ACETYLTRANSFERASE-RELATED"/>
    <property type="match status" value="1"/>
</dbReference>
<dbReference type="InterPro" id="IPR016181">
    <property type="entry name" value="Acyl_CoA_acyltransferase"/>
</dbReference>
<evidence type="ECO:0000256" key="3">
    <source>
        <dbReference type="ARBA" id="ARBA00037926"/>
    </source>
</evidence>
<comment type="catalytic activity">
    <reaction evidence="10">
        <text>serotonin + (9Z)-octadecenoyl-CoA = N-(9Z-octadecenoyl)-serotonin + CoA + H(+)</text>
        <dbReference type="Rhea" id="RHEA:51392"/>
        <dbReference type="ChEBI" id="CHEBI:15378"/>
        <dbReference type="ChEBI" id="CHEBI:57287"/>
        <dbReference type="ChEBI" id="CHEBI:57387"/>
        <dbReference type="ChEBI" id="CHEBI:134064"/>
        <dbReference type="ChEBI" id="CHEBI:350546"/>
    </reaction>
    <physiologicalReaction direction="left-to-right" evidence="10">
        <dbReference type="Rhea" id="RHEA:51393"/>
    </physiologicalReaction>
</comment>
<comment type="catalytic activity">
    <reaction evidence="6">
        <text>dopamine + (9Z)-octadecenoyl-CoA = N-(9Z-octadecanoyl)-dopamine + CoA + H(+)</text>
        <dbReference type="Rhea" id="RHEA:51380"/>
        <dbReference type="ChEBI" id="CHEBI:15378"/>
        <dbReference type="ChEBI" id="CHEBI:31883"/>
        <dbReference type="ChEBI" id="CHEBI:57287"/>
        <dbReference type="ChEBI" id="CHEBI:57387"/>
        <dbReference type="ChEBI" id="CHEBI:59905"/>
    </reaction>
    <physiologicalReaction direction="left-to-right" evidence="6">
        <dbReference type="Rhea" id="RHEA:51381"/>
    </physiologicalReaction>
</comment>